<evidence type="ECO:0000313" key="4">
    <source>
        <dbReference type="Proteomes" id="UP000825729"/>
    </source>
</evidence>
<feature type="chain" id="PRO_5043406415" evidence="2">
    <location>
        <begin position="20"/>
        <end position="105"/>
    </location>
</feature>
<protein>
    <submittedName>
        <fullName evidence="3">Uncharacterized protein</fullName>
    </submittedName>
</protein>
<organism evidence="3 4">
    <name type="scientific">Aristolochia fimbriata</name>
    <name type="common">White veined hardy Dutchman's pipe vine</name>
    <dbReference type="NCBI Taxonomy" id="158543"/>
    <lineage>
        <taxon>Eukaryota</taxon>
        <taxon>Viridiplantae</taxon>
        <taxon>Streptophyta</taxon>
        <taxon>Embryophyta</taxon>
        <taxon>Tracheophyta</taxon>
        <taxon>Spermatophyta</taxon>
        <taxon>Magnoliopsida</taxon>
        <taxon>Magnoliidae</taxon>
        <taxon>Piperales</taxon>
        <taxon>Aristolochiaceae</taxon>
        <taxon>Aristolochia</taxon>
    </lineage>
</organism>
<dbReference type="Proteomes" id="UP000825729">
    <property type="component" value="Unassembled WGS sequence"/>
</dbReference>
<comment type="caution">
    <text evidence="3">The sequence shown here is derived from an EMBL/GenBank/DDBJ whole genome shotgun (WGS) entry which is preliminary data.</text>
</comment>
<evidence type="ECO:0000256" key="1">
    <source>
        <dbReference type="SAM" id="MobiDB-lite"/>
    </source>
</evidence>
<name>A0AAV7E0C7_ARIFI</name>
<feature type="compositionally biased region" description="Basic and acidic residues" evidence="1">
    <location>
        <begin position="86"/>
        <end position="105"/>
    </location>
</feature>
<proteinExistence type="predicted"/>
<feature type="region of interest" description="Disordered" evidence="1">
    <location>
        <begin position="37"/>
        <end position="105"/>
    </location>
</feature>
<sequence>MVEAISLFFCFLCLLSFVGDPIPSTEDLLKFWAEASAKSDATTTQETETQETETQEKETSDAKAYSSEELLKVTEEQLSAGAIQQEADKPEAPLEQSKGDRGAAF</sequence>
<evidence type="ECO:0000256" key="2">
    <source>
        <dbReference type="SAM" id="SignalP"/>
    </source>
</evidence>
<keyword evidence="4" id="KW-1185">Reference proteome</keyword>
<keyword evidence="2" id="KW-0732">Signal</keyword>
<evidence type="ECO:0000313" key="3">
    <source>
        <dbReference type="EMBL" id="KAG9441311.1"/>
    </source>
</evidence>
<gene>
    <name evidence="3" type="ORF">H6P81_017165</name>
</gene>
<dbReference type="EMBL" id="JAINDJ010000007">
    <property type="protein sequence ID" value="KAG9441311.1"/>
    <property type="molecule type" value="Genomic_DNA"/>
</dbReference>
<reference evidence="3 4" key="1">
    <citation type="submission" date="2021-07" db="EMBL/GenBank/DDBJ databases">
        <title>The Aristolochia fimbriata genome: insights into angiosperm evolution, floral development and chemical biosynthesis.</title>
        <authorList>
            <person name="Jiao Y."/>
        </authorList>
    </citation>
    <scope>NUCLEOTIDE SEQUENCE [LARGE SCALE GENOMIC DNA]</scope>
    <source>
        <strain evidence="3">IBCAS-2021</strain>
        <tissue evidence="3">Leaf</tissue>
    </source>
</reference>
<accession>A0AAV7E0C7</accession>
<feature type="signal peptide" evidence="2">
    <location>
        <begin position="1"/>
        <end position="19"/>
    </location>
</feature>
<dbReference type="AlphaFoldDB" id="A0AAV7E0C7"/>